<evidence type="ECO:0000313" key="7">
    <source>
        <dbReference type="EMBL" id="KAF4616500.1"/>
    </source>
</evidence>
<dbReference type="InterPro" id="IPR016024">
    <property type="entry name" value="ARM-type_fold"/>
</dbReference>
<gene>
    <name evidence="7" type="ORF">D9613_008591</name>
</gene>
<evidence type="ECO:0000313" key="8">
    <source>
        <dbReference type="Proteomes" id="UP000521872"/>
    </source>
</evidence>
<protein>
    <recommendedName>
        <fullName evidence="6">MYND-type domain-containing protein</fullName>
    </recommendedName>
</protein>
<keyword evidence="8" id="KW-1185">Reference proteome</keyword>
<dbReference type="Gene3D" id="1.25.10.10">
    <property type="entry name" value="Leucine-rich Repeat Variant"/>
    <property type="match status" value="1"/>
</dbReference>
<dbReference type="GO" id="GO:0008270">
    <property type="term" value="F:zinc ion binding"/>
    <property type="evidence" value="ECO:0007669"/>
    <property type="project" value="UniProtKB-KW"/>
</dbReference>
<dbReference type="PROSITE" id="PS50865">
    <property type="entry name" value="ZF_MYND_2"/>
    <property type="match status" value="1"/>
</dbReference>
<dbReference type="PROSITE" id="PS01360">
    <property type="entry name" value="ZF_MYND_1"/>
    <property type="match status" value="1"/>
</dbReference>
<evidence type="ECO:0000256" key="5">
    <source>
        <dbReference type="SAM" id="MobiDB-lite"/>
    </source>
</evidence>
<keyword evidence="3" id="KW-0862">Zinc</keyword>
<accession>A0A8H4VQD2</accession>
<dbReference type="EMBL" id="JAACJL010000031">
    <property type="protein sequence ID" value="KAF4616500.1"/>
    <property type="molecule type" value="Genomic_DNA"/>
</dbReference>
<evidence type="ECO:0000259" key="6">
    <source>
        <dbReference type="PROSITE" id="PS50865"/>
    </source>
</evidence>
<name>A0A8H4VQD2_9AGAR</name>
<proteinExistence type="predicted"/>
<dbReference type="AlphaFoldDB" id="A0A8H4VQD2"/>
<keyword evidence="2 4" id="KW-0863">Zinc-finger</keyword>
<dbReference type="SUPFAM" id="SSF144232">
    <property type="entry name" value="HIT/MYND zinc finger-like"/>
    <property type="match status" value="1"/>
</dbReference>
<dbReference type="Proteomes" id="UP000521872">
    <property type="component" value="Unassembled WGS sequence"/>
</dbReference>
<feature type="domain" description="MYND-type" evidence="6">
    <location>
        <begin position="672"/>
        <end position="710"/>
    </location>
</feature>
<comment type="caution">
    <text evidence="7">The sequence shown here is derived from an EMBL/GenBank/DDBJ whole genome shotgun (WGS) entry which is preliminary data.</text>
</comment>
<dbReference type="Pfam" id="PF01753">
    <property type="entry name" value="zf-MYND"/>
    <property type="match status" value="1"/>
</dbReference>
<evidence type="ECO:0000256" key="3">
    <source>
        <dbReference type="ARBA" id="ARBA00022833"/>
    </source>
</evidence>
<dbReference type="InterPro" id="IPR002893">
    <property type="entry name" value="Znf_MYND"/>
</dbReference>
<feature type="region of interest" description="Disordered" evidence="5">
    <location>
        <begin position="1"/>
        <end position="23"/>
    </location>
</feature>
<reference evidence="7 8" key="1">
    <citation type="submission" date="2019-12" db="EMBL/GenBank/DDBJ databases">
        <authorList>
            <person name="Floudas D."/>
            <person name="Bentzer J."/>
            <person name="Ahren D."/>
            <person name="Johansson T."/>
            <person name="Persson P."/>
            <person name="Tunlid A."/>
        </authorList>
    </citation>
    <scope>NUCLEOTIDE SEQUENCE [LARGE SCALE GENOMIC DNA]</scope>
    <source>
        <strain evidence="7 8">CBS 102.39</strain>
    </source>
</reference>
<organism evidence="7 8">
    <name type="scientific">Agrocybe pediades</name>
    <dbReference type="NCBI Taxonomy" id="84607"/>
    <lineage>
        <taxon>Eukaryota</taxon>
        <taxon>Fungi</taxon>
        <taxon>Dikarya</taxon>
        <taxon>Basidiomycota</taxon>
        <taxon>Agaricomycotina</taxon>
        <taxon>Agaricomycetes</taxon>
        <taxon>Agaricomycetidae</taxon>
        <taxon>Agaricales</taxon>
        <taxon>Agaricineae</taxon>
        <taxon>Strophariaceae</taxon>
        <taxon>Agrocybe</taxon>
    </lineage>
</organism>
<keyword evidence="1" id="KW-0479">Metal-binding</keyword>
<evidence type="ECO:0000256" key="2">
    <source>
        <dbReference type="ARBA" id="ARBA00022771"/>
    </source>
</evidence>
<dbReference type="InterPro" id="IPR011989">
    <property type="entry name" value="ARM-like"/>
</dbReference>
<dbReference type="Gene3D" id="6.10.140.2220">
    <property type="match status" value="1"/>
</dbReference>
<evidence type="ECO:0000256" key="1">
    <source>
        <dbReference type="ARBA" id="ARBA00022723"/>
    </source>
</evidence>
<evidence type="ECO:0000256" key="4">
    <source>
        <dbReference type="PROSITE-ProRule" id="PRU00134"/>
    </source>
</evidence>
<sequence>MPGPGSRAKKSKGHKSNASTAWGPQQTNDAVYIAEIDNAEGWNMVVDILCDSFKLPDLTTRSGLKKVHANFNDIFNRIDKVYQRNLDNFKFRGAIVGIYTKMCVDSLLRNKLFDKGILDMIIPLLDVDDTRHMALRFLGTITHHGGAKVRIEIAKHSAVLCKLIRAFPDDDKVVELSVITLAHAIWAVVEGDSKPANPAVLKAIDLVDVLKTLLDVVKRPYPRFKVIFDHAIEVLTNAPLHGSSAFKAYPASIRFLVAGLRCKDWVTRSACLAGLINLYVVEAEEDERLHDPMALISAFQRGVPGHLQDIMMDYGLMRCDTYLTLQCTNEFQKAMMQCGRDHDFYALGKKQAELILKTEFSVADGCFEAVDPVTGRKTVDSLGMPFTMWSDSLPHGAKAIRKANKPGEEDLADFLDIKWLIMKQRVPDAVFLAKKSIERNPEQAYFYYAITLSADPAQCLKAAKKGLKCKQITPFVKYQLLQRGVYNAGEMGIRMLRENPDVGDTKWEEGIAFLMSALDDAKAYLDGAPPDNRHIKNICYWYVLLSMLVKEDISPDLRELKVNLDKLKTAEEFSTVFGTPTPKTYLRLAQQAAVKHYAAAIKEYSRPFNEYELAKGRVAETPSAVKLEDDLEAWLEKMTLEDGTEEHNGPCGAAPHAHSKKVDYNNVTLYRCSWCGNPSAALKKCSGCTKTRYCDHACQKAHWAAHKKVCKNSA</sequence>
<dbReference type="SUPFAM" id="SSF48371">
    <property type="entry name" value="ARM repeat"/>
    <property type="match status" value="1"/>
</dbReference>